<comment type="similarity">
    <text evidence="1 6 7">Belongs to the EF-Ts family.</text>
</comment>
<dbReference type="InterPro" id="IPR014039">
    <property type="entry name" value="Transl_elong_EFTs/EF1B_dimer"/>
</dbReference>
<comment type="subcellular location">
    <subcellularLocation>
        <location evidence="6 8">Cytoplasm</location>
    </subcellularLocation>
</comment>
<dbReference type="Pfam" id="PF00889">
    <property type="entry name" value="EF_TS"/>
    <property type="match status" value="1"/>
</dbReference>
<evidence type="ECO:0000256" key="8">
    <source>
        <dbReference type="RuleBase" id="RU000643"/>
    </source>
</evidence>
<dbReference type="PATRIC" id="fig|496833.3.peg.889"/>
<evidence type="ECO:0000256" key="1">
    <source>
        <dbReference type="ARBA" id="ARBA00005532"/>
    </source>
</evidence>
<dbReference type="InterPro" id="IPR036402">
    <property type="entry name" value="EF-Ts_dimer_sf"/>
</dbReference>
<keyword evidence="4 6" id="KW-0648">Protein biosynthesis</keyword>
<evidence type="ECO:0000256" key="7">
    <source>
        <dbReference type="RuleBase" id="RU000642"/>
    </source>
</evidence>
<dbReference type="InterPro" id="IPR009060">
    <property type="entry name" value="UBA-like_sf"/>
</dbReference>
<comment type="function">
    <text evidence="5 6 7">Associates with the EF-Tu.GDP complex and induces the exchange of GDP to GTP. It remains bound to the aminoacyl-tRNA.EF-Tu.GTP complex up to the GTP hydrolysis stage on the ribosome.</text>
</comment>
<dbReference type="EMBL" id="AP009608">
    <property type="protein sequence ID" value="BAH69727.1"/>
    <property type="molecule type" value="Genomic_DNA"/>
</dbReference>
<evidence type="ECO:0000256" key="3">
    <source>
        <dbReference type="ARBA" id="ARBA00022768"/>
    </source>
</evidence>
<dbReference type="CDD" id="cd14275">
    <property type="entry name" value="UBA_EF-Ts"/>
    <property type="match status" value="1"/>
</dbReference>
<dbReference type="InterPro" id="IPR001816">
    <property type="entry name" value="Transl_elong_EFTs/EF1B"/>
</dbReference>
<dbReference type="GO" id="GO:0003746">
    <property type="term" value="F:translation elongation factor activity"/>
    <property type="evidence" value="ECO:0007669"/>
    <property type="project" value="UniProtKB-UniRule"/>
</dbReference>
<dbReference type="PANTHER" id="PTHR11741:SF0">
    <property type="entry name" value="ELONGATION FACTOR TS, MITOCHONDRIAL"/>
    <property type="match status" value="1"/>
</dbReference>
<keyword evidence="11" id="KW-1185">Reference proteome</keyword>
<dbReference type="Gene3D" id="1.10.286.20">
    <property type="match status" value="1"/>
</dbReference>
<reference evidence="10 11" key="1">
    <citation type="journal article" date="2009" name="Curr. Microbiol.">
        <title>Molecular cloning and expression of a novel cholinephosphotransferase involved in glycoglycerophospholipid biosynthesis of Mycoplasma fermentans.</title>
        <authorList>
            <person name="Ishida N."/>
            <person name="Irikura D."/>
            <person name="Matsuda K."/>
            <person name="Sato S."/>
            <person name="Asano K."/>
        </authorList>
    </citation>
    <scope>NUCLEOTIDE SEQUENCE [LARGE SCALE GENOMIC DNA]</scope>
    <source>
        <strain evidence="11">ATCC 19989 / NBRC 14854 / NCTC 10117 / PG18</strain>
    </source>
</reference>
<name>C4XF05_MYCFP</name>
<dbReference type="GO" id="GO:0005737">
    <property type="term" value="C:cytoplasm"/>
    <property type="evidence" value="ECO:0007669"/>
    <property type="project" value="UniProtKB-SubCell"/>
</dbReference>
<evidence type="ECO:0000256" key="4">
    <source>
        <dbReference type="ARBA" id="ARBA00022917"/>
    </source>
</evidence>
<keyword evidence="6" id="KW-0963">Cytoplasm</keyword>
<dbReference type="HAMAP" id="MF_00050">
    <property type="entry name" value="EF_Ts"/>
    <property type="match status" value="1"/>
</dbReference>
<evidence type="ECO:0000313" key="11">
    <source>
        <dbReference type="Proteomes" id="UP000006810"/>
    </source>
</evidence>
<protein>
    <recommendedName>
        <fullName evidence="2 6">Elongation factor Ts</fullName>
        <shortName evidence="6">EF-Ts</shortName>
    </recommendedName>
</protein>
<accession>C4XF05</accession>
<dbReference type="AlphaFoldDB" id="C4XF05"/>
<dbReference type="SUPFAM" id="SSF54713">
    <property type="entry name" value="Elongation factor Ts (EF-Ts), dimerisation domain"/>
    <property type="match status" value="2"/>
</dbReference>
<dbReference type="eggNOG" id="COG0264">
    <property type="taxonomic scope" value="Bacteria"/>
</dbReference>
<evidence type="ECO:0000313" key="10">
    <source>
        <dbReference type="EMBL" id="BAH69727.1"/>
    </source>
</evidence>
<dbReference type="PANTHER" id="PTHR11741">
    <property type="entry name" value="ELONGATION FACTOR TS"/>
    <property type="match status" value="1"/>
</dbReference>
<dbReference type="KEGG" id="mfp:MBIO_0462"/>
<dbReference type="Gene3D" id="1.10.8.10">
    <property type="entry name" value="DNA helicase RuvA subunit, C-terminal domain"/>
    <property type="match status" value="1"/>
</dbReference>
<sequence>MGVTMDKLGLIKELRERTNGGMVDCKKALEESNWDIEKAITWLKSNGKIKAAKKANRVSAEGLVAIAANATKAVMVELNCETDFVARNEKFKALVEKIAKLILDSKAKTVEAALKLKDGKETVNSLCENLTATIGEKITLRRFEIVEAKKGEILGHFVHVNGQIAAIVKVAGSHEESARNVAMHLSAMKPEFIFAKDIPARRLQLFKDEFVVPANFDKKPEKVQEMIRQGSLNKKIGEVTLEEQPFMMDESLTINKYLANHKSKLVSAIRYGVGEGIEKVACDFASEVAAQMKK</sequence>
<dbReference type="FunFam" id="1.10.8.10:FF:000001">
    <property type="entry name" value="Elongation factor Ts"/>
    <property type="match status" value="1"/>
</dbReference>
<evidence type="ECO:0000259" key="9">
    <source>
        <dbReference type="Pfam" id="PF00889"/>
    </source>
</evidence>
<evidence type="ECO:0000256" key="6">
    <source>
        <dbReference type="HAMAP-Rule" id="MF_00050"/>
    </source>
</evidence>
<dbReference type="SUPFAM" id="SSF46934">
    <property type="entry name" value="UBA-like"/>
    <property type="match status" value="1"/>
</dbReference>
<dbReference type="NCBIfam" id="TIGR00116">
    <property type="entry name" value="tsf"/>
    <property type="match status" value="1"/>
</dbReference>
<dbReference type="Gene3D" id="3.30.479.20">
    <property type="entry name" value="Elongation factor Ts, dimerisation domain"/>
    <property type="match status" value="2"/>
</dbReference>
<dbReference type="PROSITE" id="PS01127">
    <property type="entry name" value="EF_TS_2"/>
    <property type="match status" value="1"/>
</dbReference>
<gene>
    <name evidence="6" type="primary">tsf</name>
    <name evidence="10" type="ordered locus">MBIO_0462</name>
</gene>
<organism evidence="10 11">
    <name type="scientific">Mycoplasmopsis fermentans (strain ATCC 19989 / NBRC 14854 / NCTC 10117 / PG18)</name>
    <name type="common">Mycoplasma fermentans</name>
    <dbReference type="NCBI Taxonomy" id="496833"/>
    <lineage>
        <taxon>Bacteria</taxon>
        <taxon>Bacillati</taxon>
        <taxon>Mycoplasmatota</taxon>
        <taxon>Mycoplasmoidales</taxon>
        <taxon>Metamycoplasmataceae</taxon>
        <taxon>Mycoplasmopsis</taxon>
    </lineage>
</organism>
<proteinExistence type="inferred from homology"/>
<evidence type="ECO:0000256" key="5">
    <source>
        <dbReference type="ARBA" id="ARBA00025453"/>
    </source>
</evidence>
<evidence type="ECO:0000256" key="2">
    <source>
        <dbReference type="ARBA" id="ARBA00016956"/>
    </source>
</evidence>
<dbReference type="Proteomes" id="UP000006810">
    <property type="component" value="Chromosome"/>
</dbReference>
<feature type="region of interest" description="Involved in Mg(2+) ion dislocation from EF-Tu" evidence="6">
    <location>
        <begin position="82"/>
        <end position="85"/>
    </location>
</feature>
<keyword evidence="3 6" id="KW-0251">Elongation factor</keyword>
<dbReference type="PROSITE" id="PS01126">
    <property type="entry name" value="EF_TS_1"/>
    <property type="match status" value="1"/>
</dbReference>
<feature type="domain" description="Translation elongation factor EFTs/EF1B dimerisation" evidence="9">
    <location>
        <begin position="73"/>
        <end position="275"/>
    </location>
</feature>
<dbReference type="HOGENOM" id="CLU_047155_0_2_14"/>
<dbReference type="InterPro" id="IPR018101">
    <property type="entry name" value="Transl_elong_Ts_CS"/>
</dbReference>